<accession>A0ABR1K5R0</accession>
<dbReference type="EMBL" id="JBANRG010000001">
    <property type="protein sequence ID" value="KAK7472542.1"/>
    <property type="molecule type" value="Genomic_DNA"/>
</dbReference>
<dbReference type="Proteomes" id="UP001498398">
    <property type="component" value="Unassembled WGS sequence"/>
</dbReference>
<comment type="caution">
    <text evidence="2">The sequence shown here is derived from an EMBL/GenBank/DDBJ whole genome shotgun (WGS) entry which is preliminary data.</text>
</comment>
<dbReference type="InterPro" id="IPR052471">
    <property type="entry name" value="PBI_I9"/>
</dbReference>
<proteinExistence type="inferred from homology"/>
<dbReference type="InterPro" id="IPR037045">
    <property type="entry name" value="S8pro/Inhibitor_I9_sf"/>
</dbReference>
<organism evidence="2 3">
    <name type="scientific">Marasmiellus scandens</name>
    <dbReference type="NCBI Taxonomy" id="2682957"/>
    <lineage>
        <taxon>Eukaryota</taxon>
        <taxon>Fungi</taxon>
        <taxon>Dikarya</taxon>
        <taxon>Basidiomycota</taxon>
        <taxon>Agaricomycotina</taxon>
        <taxon>Agaricomycetes</taxon>
        <taxon>Agaricomycetidae</taxon>
        <taxon>Agaricales</taxon>
        <taxon>Marasmiineae</taxon>
        <taxon>Omphalotaceae</taxon>
        <taxon>Marasmiellus</taxon>
    </lineage>
</organism>
<reference evidence="2 3" key="1">
    <citation type="submission" date="2024-01" db="EMBL/GenBank/DDBJ databases">
        <title>A draft genome for the cacao thread blight pathogen Marasmiellus scandens.</title>
        <authorList>
            <person name="Baruah I.K."/>
            <person name="Leung J."/>
            <person name="Bukari Y."/>
            <person name="Amoako-Attah I."/>
            <person name="Meinhardt L.W."/>
            <person name="Bailey B.A."/>
            <person name="Cohen S.P."/>
        </authorList>
    </citation>
    <scope>NUCLEOTIDE SEQUENCE [LARGE SCALE GENOMIC DNA]</scope>
    <source>
        <strain evidence="2 3">GH-19</strain>
    </source>
</reference>
<evidence type="ECO:0000313" key="2">
    <source>
        <dbReference type="EMBL" id="KAK7472542.1"/>
    </source>
</evidence>
<dbReference type="SUPFAM" id="SSF54897">
    <property type="entry name" value="Protease propeptides/inhibitors"/>
    <property type="match status" value="1"/>
</dbReference>
<dbReference type="PANTHER" id="PTHR28288">
    <property type="entry name" value="PROTEASE B INHIBITOR 2"/>
    <property type="match status" value="1"/>
</dbReference>
<keyword evidence="3" id="KW-1185">Reference proteome</keyword>
<evidence type="ECO:0000256" key="1">
    <source>
        <dbReference type="ARBA" id="ARBA00038069"/>
    </source>
</evidence>
<evidence type="ECO:0000313" key="3">
    <source>
        <dbReference type="Proteomes" id="UP001498398"/>
    </source>
</evidence>
<protein>
    <recommendedName>
        <fullName evidence="4">Inhibitor I9 domain-containing protein</fullName>
    </recommendedName>
</protein>
<name>A0ABR1K5R0_9AGAR</name>
<gene>
    <name evidence="2" type="ORF">VKT23_000657</name>
</gene>
<dbReference type="Gene3D" id="3.30.70.80">
    <property type="entry name" value="Peptidase S8 propeptide/proteinase inhibitor I9"/>
    <property type="match status" value="1"/>
</dbReference>
<dbReference type="PANTHER" id="PTHR28288:SF2">
    <property type="entry name" value="PROTEASE B INHIBITOR 2"/>
    <property type="match status" value="1"/>
</dbReference>
<sequence length="78" mass="8547">MSQKFIVSFKEGVSQDEIKKYIEQVNGSGGKVYKNFDGVITGFAAEIPPTTLQAFQQEQSVQGSIIEGIEPDGEVHIQ</sequence>
<comment type="similarity">
    <text evidence="1">Belongs to the protease inhibitor I9 family.</text>
</comment>
<evidence type="ECO:0008006" key="4">
    <source>
        <dbReference type="Google" id="ProtNLM"/>
    </source>
</evidence>